<dbReference type="SUPFAM" id="SSF55781">
    <property type="entry name" value="GAF domain-like"/>
    <property type="match status" value="1"/>
</dbReference>
<dbReference type="RefSeq" id="WP_184514862.1">
    <property type="nucleotide sequence ID" value="NZ_JACIJD010000004.1"/>
</dbReference>
<dbReference type="AlphaFoldDB" id="A0A840XZ39"/>
<evidence type="ECO:0000256" key="4">
    <source>
        <dbReference type="SAM" id="MobiDB-lite"/>
    </source>
</evidence>
<evidence type="ECO:0000256" key="3">
    <source>
        <dbReference type="ARBA" id="ARBA00023163"/>
    </source>
</evidence>
<dbReference type="GO" id="GO:0045892">
    <property type="term" value="P:negative regulation of DNA-templated transcription"/>
    <property type="evidence" value="ECO:0007669"/>
    <property type="project" value="TreeGrafter"/>
</dbReference>
<dbReference type="InterPro" id="IPR050707">
    <property type="entry name" value="HTH_MetabolicPath_Reg"/>
</dbReference>
<evidence type="ECO:0000259" key="5">
    <source>
        <dbReference type="PROSITE" id="PS51077"/>
    </source>
</evidence>
<evidence type="ECO:0000313" key="7">
    <source>
        <dbReference type="EMBL" id="MBB5693156.1"/>
    </source>
</evidence>
<dbReference type="PROSITE" id="PS51078">
    <property type="entry name" value="ICLR_ED"/>
    <property type="match status" value="1"/>
</dbReference>
<keyword evidence="1" id="KW-0805">Transcription regulation</keyword>
<dbReference type="InterPro" id="IPR014757">
    <property type="entry name" value="Tscrpt_reg_IclR_C"/>
</dbReference>
<dbReference type="GO" id="GO:0003700">
    <property type="term" value="F:DNA-binding transcription factor activity"/>
    <property type="evidence" value="ECO:0007669"/>
    <property type="project" value="TreeGrafter"/>
</dbReference>
<dbReference type="EMBL" id="JACIJD010000004">
    <property type="protein sequence ID" value="MBB5693156.1"/>
    <property type="molecule type" value="Genomic_DNA"/>
</dbReference>
<keyword evidence="3" id="KW-0804">Transcription</keyword>
<dbReference type="SMART" id="SM00346">
    <property type="entry name" value="HTH_ICLR"/>
    <property type="match status" value="1"/>
</dbReference>
<evidence type="ECO:0000256" key="2">
    <source>
        <dbReference type="ARBA" id="ARBA00023125"/>
    </source>
</evidence>
<dbReference type="Proteomes" id="UP000580654">
    <property type="component" value="Unassembled WGS sequence"/>
</dbReference>
<keyword evidence="2 7" id="KW-0238">DNA-binding</keyword>
<dbReference type="GO" id="GO:0003677">
    <property type="term" value="F:DNA binding"/>
    <property type="evidence" value="ECO:0007669"/>
    <property type="project" value="UniProtKB-KW"/>
</dbReference>
<dbReference type="InterPro" id="IPR036388">
    <property type="entry name" value="WH-like_DNA-bd_sf"/>
</dbReference>
<proteinExistence type="predicted"/>
<keyword evidence="8" id="KW-1185">Reference proteome</keyword>
<dbReference type="PANTHER" id="PTHR30136">
    <property type="entry name" value="HELIX-TURN-HELIX TRANSCRIPTIONAL REGULATOR, ICLR FAMILY"/>
    <property type="match status" value="1"/>
</dbReference>
<evidence type="ECO:0000256" key="1">
    <source>
        <dbReference type="ARBA" id="ARBA00023015"/>
    </source>
</evidence>
<name>A0A840XZ39_9PROT</name>
<accession>A0A840XZ39</accession>
<evidence type="ECO:0000313" key="8">
    <source>
        <dbReference type="Proteomes" id="UP000580654"/>
    </source>
</evidence>
<dbReference type="Gene3D" id="3.30.450.40">
    <property type="match status" value="2"/>
</dbReference>
<comment type="caution">
    <text evidence="7">The sequence shown here is derived from an EMBL/GenBank/DDBJ whole genome shotgun (WGS) entry which is preliminary data.</text>
</comment>
<dbReference type="PROSITE" id="PS51077">
    <property type="entry name" value="HTH_ICLR"/>
    <property type="match status" value="1"/>
</dbReference>
<reference evidence="7 8" key="1">
    <citation type="submission" date="2020-08" db="EMBL/GenBank/DDBJ databases">
        <title>Genomic Encyclopedia of Type Strains, Phase IV (KMG-IV): sequencing the most valuable type-strain genomes for metagenomic binning, comparative biology and taxonomic classification.</title>
        <authorList>
            <person name="Goeker M."/>
        </authorList>
    </citation>
    <scope>NUCLEOTIDE SEQUENCE [LARGE SCALE GENOMIC DNA]</scope>
    <source>
        <strain evidence="7 8">DSM 25622</strain>
    </source>
</reference>
<dbReference type="Gene3D" id="1.10.10.10">
    <property type="entry name" value="Winged helix-like DNA-binding domain superfamily/Winged helix DNA-binding domain"/>
    <property type="match status" value="1"/>
</dbReference>
<sequence length="257" mass="26982">MAAGAPEGEPPPSGVLERGLLVLSCFTEERPRLHLRDFAAITGLDKATLLRMLGTLAAHGYVRRGEDGRYAPGSAPLRLAALYHATTDFPARMMPVLEAVAERTGESAAFYAREGEDRVCLLRANAPRALRRQVETGERLPLRAGGAAAHVLLAHTGGETPFAAEVLSRGHLSTAAQRDPELASVALPVFEGDGRFIGALVVSGPVSRQTEAGFARAREIAAGLLHGQGFSVSPRHAPSSSRDSGDARGPARRAGAA</sequence>
<dbReference type="Pfam" id="PF09339">
    <property type="entry name" value="HTH_IclR"/>
    <property type="match status" value="1"/>
</dbReference>
<dbReference type="PANTHER" id="PTHR30136:SF39">
    <property type="entry name" value="TRANSCRIPTIONAL REGULATORY PROTEIN"/>
    <property type="match status" value="1"/>
</dbReference>
<dbReference type="InterPro" id="IPR005471">
    <property type="entry name" value="Tscrpt_reg_IclR_N"/>
</dbReference>
<feature type="region of interest" description="Disordered" evidence="4">
    <location>
        <begin position="229"/>
        <end position="257"/>
    </location>
</feature>
<feature type="domain" description="HTH iclR-type" evidence="5">
    <location>
        <begin position="13"/>
        <end position="74"/>
    </location>
</feature>
<dbReference type="InterPro" id="IPR036390">
    <property type="entry name" value="WH_DNA-bd_sf"/>
</dbReference>
<dbReference type="Pfam" id="PF01614">
    <property type="entry name" value="IclR_C"/>
    <property type="match status" value="1"/>
</dbReference>
<dbReference type="InterPro" id="IPR029016">
    <property type="entry name" value="GAF-like_dom_sf"/>
</dbReference>
<feature type="domain" description="IclR-ED" evidence="6">
    <location>
        <begin position="75"/>
        <end position="238"/>
    </location>
</feature>
<dbReference type="SUPFAM" id="SSF46785">
    <property type="entry name" value="Winged helix' DNA-binding domain"/>
    <property type="match status" value="1"/>
</dbReference>
<organism evidence="7 8">
    <name type="scientific">Muricoccus pecuniae</name>
    <dbReference type="NCBI Taxonomy" id="693023"/>
    <lineage>
        <taxon>Bacteria</taxon>
        <taxon>Pseudomonadati</taxon>
        <taxon>Pseudomonadota</taxon>
        <taxon>Alphaproteobacteria</taxon>
        <taxon>Acetobacterales</taxon>
        <taxon>Roseomonadaceae</taxon>
        <taxon>Muricoccus</taxon>
    </lineage>
</organism>
<protein>
    <submittedName>
        <fullName evidence="7">DNA-binding IclR family transcriptional regulator</fullName>
    </submittedName>
</protein>
<gene>
    <name evidence="7" type="ORF">FHS87_001182</name>
</gene>
<evidence type="ECO:0000259" key="6">
    <source>
        <dbReference type="PROSITE" id="PS51078"/>
    </source>
</evidence>